<protein>
    <recommendedName>
        <fullName evidence="7">Calmodulin</fullName>
    </recommendedName>
</protein>
<dbReference type="PANTHER" id="PTHR23050">
    <property type="entry name" value="CALCIUM BINDING PROTEIN"/>
    <property type="match status" value="1"/>
</dbReference>
<proteinExistence type="predicted"/>
<dbReference type="InterPro" id="IPR018247">
    <property type="entry name" value="EF_Hand_1_Ca_BS"/>
</dbReference>
<accession>A0A7R9WY17</accession>
<dbReference type="PROSITE" id="PS50042">
    <property type="entry name" value="CNMP_BINDING_3"/>
    <property type="match status" value="1"/>
</dbReference>
<feature type="compositionally biased region" description="Low complexity" evidence="3">
    <location>
        <begin position="310"/>
        <end position="322"/>
    </location>
</feature>
<gene>
    <name evidence="6" type="ORF">CAUS1442_LOCUS11493</name>
</gene>
<dbReference type="PROSITE" id="PS50222">
    <property type="entry name" value="EF_HAND_2"/>
    <property type="match status" value="1"/>
</dbReference>
<dbReference type="AlphaFoldDB" id="A0A7R9WY17"/>
<evidence type="ECO:0000259" key="5">
    <source>
        <dbReference type="PROSITE" id="PS50222"/>
    </source>
</evidence>
<evidence type="ECO:0000256" key="3">
    <source>
        <dbReference type="SAM" id="MobiDB-lite"/>
    </source>
</evidence>
<dbReference type="SUPFAM" id="SSF47473">
    <property type="entry name" value="EF-hand"/>
    <property type="match status" value="1"/>
</dbReference>
<dbReference type="InterPro" id="IPR050145">
    <property type="entry name" value="Centrin_CML-like"/>
</dbReference>
<feature type="compositionally biased region" description="Polar residues" evidence="3">
    <location>
        <begin position="325"/>
        <end position="336"/>
    </location>
</feature>
<evidence type="ECO:0000313" key="6">
    <source>
        <dbReference type="EMBL" id="CAD8339360.1"/>
    </source>
</evidence>
<dbReference type="EMBL" id="HBEF01018644">
    <property type="protein sequence ID" value="CAD8339360.1"/>
    <property type="molecule type" value="Transcribed_RNA"/>
</dbReference>
<organism evidence="6">
    <name type="scientific">Craspedostauros australis</name>
    <dbReference type="NCBI Taxonomy" id="1486917"/>
    <lineage>
        <taxon>Eukaryota</taxon>
        <taxon>Sar</taxon>
        <taxon>Stramenopiles</taxon>
        <taxon>Ochrophyta</taxon>
        <taxon>Bacillariophyta</taxon>
        <taxon>Bacillariophyceae</taxon>
        <taxon>Bacillariophycidae</taxon>
        <taxon>Naviculales</taxon>
        <taxon>Naviculaceae</taxon>
        <taxon>Craspedostauros</taxon>
    </lineage>
</organism>
<dbReference type="GO" id="GO:0005509">
    <property type="term" value="F:calcium ion binding"/>
    <property type="evidence" value="ECO:0007669"/>
    <property type="project" value="InterPro"/>
</dbReference>
<dbReference type="CDD" id="cd00051">
    <property type="entry name" value="EFh"/>
    <property type="match status" value="1"/>
</dbReference>
<feature type="domain" description="EF-hand" evidence="5">
    <location>
        <begin position="262"/>
        <end position="297"/>
    </location>
</feature>
<dbReference type="SMART" id="SM00054">
    <property type="entry name" value="EFh"/>
    <property type="match status" value="1"/>
</dbReference>
<feature type="region of interest" description="Disordered" evidence="3">
    <location>
        <begin position="307"/>
        <end position="338"/>
    </location>
</feature>
<feature type="domain" description="Cyclic nucleotide-binding" evidence="4">
    <location>
        <begin position="78"/>
        <end position="110"/>
    </location>
</feature>
<dbReference type="InterPro" id="IPR011992">
    <property type="entry name" value="EF-hand-dom_pair"/>
</dbReference>
<dbReference type="PROSITE" id="PS00018">
    <property type="entry name" value="EF_HAND_1"/>
    <property type="match status" value="1"/>
</dbReference>
<keyword evidence="2" id="KW-0106">Calcium</keyword>
<dbReference type="Gene3D" id="1.10.238.10">
    <property type="entry name" value="EF-hand"/>
    <property type="match status" value="1"/>
</dbReference>
<dbReference type="InterPro" id="IPR000595">
    <property type="entry name" value="cNMP-bd_dom"/>
</dbReference>
<evidence type="ECO:0000259" key="4">
    <source>
        <dbReference type="PROSITE" id="PS50042"/>
    </source>
</evidence>
<evidence type="ECO:0000256" key="2">
    <source>
        <dbReference type="ARBA" id="ARBA00022837"/>
    </source>
</evidence>
<evidence type="ECO:0000256" key="1">
    <source>
        <dbReference type="ARBA" id="ARBA00022737"/>
    </source>
</evidence>
<dbReference type="InterPro" id="IPR002048">
    <property type="entry name" value="EF_hand_dom"/>
</dbReference>
<dbReference type="Pfam" id="PF13405">
    <property type="entry name" value="EF-hand_6"/>
    <property type="match status" value="1"/>
</dbReference>
<name>A0A7R9WY17_9STRA</name>
<evidence type="ECO:0008006" key="7">
    <source>
        <dbReference type="Google" id="ProtNLM"/>
    </source>
</evidence>
<reference evidence="6" key="1">
    <citation type="submission" date="2021-01" db="EMBL/GenBank/DDBJ databases">
        <authorList>
            <person name="Corre E."/>
            <person name="Pelletier E."/>
            <person name="Niang G."/>
            <person name="Scheremetjew M."/>
            <person name="Finn R."/>
            <person name="Kale V."/>
            <person name="Holt S."/>
            <person name="Cochrane G."/>
            <person name="Meng A."/>
            <person name="Brown T."/>
            <person name="Cohen L."/>
        </authorList>
    </citation>
    <scope>NUCLEOTIDE SEQUENCE</scope>
    <source>
        <strain evidence="6">CCMP3328</strain>
    </source>
</reference>
<sequence>MIAVRFVLSHHKTKHPHFATLTICNFFCNCFVMRILNGCGWYTSSNATHVLYLTILSNLTPIPFHPTLLTSSPIKCQLSKQSLLTKEPRAASIRASSTLTKCLTFDKDDFPASCPLSGKAVHEADVDDANEKYGVALKDITTISNKQISDSVTANQTRGSVNRPGVITGVDTDDDLDIADTVLPNTPAAAAGAPSQLTQDQDDVSSMDLDLQSDAIIPLLMRFRLLRLVGRCFNYIKKNRLRVADVGGRRRRAMLVKRLLPSQHVEFTDAFTLIDADGDGSVTLKEMRKALDSIDESSISNEDLRQAFQDGDGSTNGSTNGNAVAATNGSSSTNGANGLELADDMEKETLRYADFMGIMAEADLYYLFRDTFQALDTRDSGFVRAKDLDRVLCGVRDLISDDRKSIIDVEDTEILIDYEQFSQMLLGKALS</sequence>
<keyword evidence="1" id="KW-0677">Repeat</keyword>